<keyword evidence="2 4" id="KW-0479">Metal-binding</keyword>
<accession>A0ABW3I028</accession>
<name>A0ABW3I028_9FLAO</name>
<evidence type="ECO:0000256" key="1">
    <source>
        <dbReference type="ARBA" id="ARBA00022617"/>
    </source>
</evidence>
<dbReference type="Proteomes" id="UP001596997">
    <property type="component" value="Unassembled WGS sequence"/>
</dbReference>
<evidence type="ECO:0000256" key="4">
    <source>
        <dbReference type="PROSITE-ProRule" id="PRU00433"/>
    </source>
</evidence>
<evidence type="ECO:0000313" key="7">
    <source>
        <dbReference type="Proteomes" id="UP001596997"/>
    </source>
</evidence>
<gene>
    <name evidence="6" type="ORF">ACFQ1O_04065</name>
</gene>
<dbReference type="EMBL" id="JBHTJM010000005">
    <property type="protein sequence ID" value="MFD0963179.1"/>
    <property type="molecule type" value="Genomic_DNA"/>
</dbReference>
<dbReference type="InterPro" id="IPR009056">
    <property type="entry name" value="Cyt_c-like_dom"/>
</dbReference>
<dbReference type="Gene3D" id="1.10.760.10">
    <property type="entry name" value="Cytochrome c-like domain"/>
    <property type="match status" value="1"/>
</dbReference>
<keyword evidence="7" id="KW-1185">Reference proteome</keyword>
<proteinExistence type="predicted"/>
<evidence type="ECO:0000256" key="3">
    <source>
        <dbReference type="ARBA" id="ARBA00023004"/>
    </source>
</evidence>
<organism evidence="6 7">
    <name type="scientific">Pseudofulvibacter geojedonensis</name>
    <dbReference type="NCBI Taxonomy" id="1123758"/>
    <lineage>
        <taxon>Bacteria</taxon>
        <taxon>Pseudomonadati</taxon>
        <taxon>Bacteroidota</taxon>
        <taxon>Flavobacteriia</taxon>
        <taxon>Flavobacteriales</taxon>
        <taxon>Flavobacteriaceae</taxon>
        <taxon>Pseudofulvibacter</taxon>
    </lineage>
</organism>
<comment type="caution">
    <text evidence="6">The sequence shown here is derived from an EMBL/GenBank/DDBJ whole genome shotgun (WGS) entry which is preliminary data.</text>
</comment>
<dbReference type="PROSITE" id="PS51007">
    <property type="entry name" value="CYTC"/>
    <property type="match status" value="1"/>
</dbReference>
<feature type="domain" description="Cytochrome c" evidence="5">
    <location>
        <begin position="27"/>
        <end position="112"/>
    </location>
</feature>
<protein>
    <submittedName>
        <fullName evidence="6">C-type cytochrome</fullName>
    </submittedName>
</protein>
<dbReference type="RefSeq" id="WP_377713623.1">
    <property type="nucleotide sequence ID" value="NZ_JBHTJM010000005.1"/>
</dbReference>
<sequence>MKRDNLGCGVDDSDVFICGTRPKLDSKEARNGKQLFYANCAACHKIDKHMTGPALRNMASLYKENKLSLESFLKGNRDTLLFEKEFDNQKCMLFSNFSNGDVYDLVLYLEKI</sequence>
<dbReference type="Pfam" id="PF00034">
    <property type="entry name" value="Cytochrom_C"/>
    <property type="match status" value="1"/>
</dbReference>
<evidence type="ECO:0000256" key="2">
    <source>
        <dbReference type="ARBA" id="ARBA00022723"/>
    </source>
</evidence>
<keyword evidence="3 4" id="KW-0408">Iron</keyword>
<reference evidence="7" key="1">
    <citation type="journal article" date="2019" name="Int. J. Syst. Evol. Microbiol.">
        <title>The Global Catalogue of Microorganisms (GCM) 10K type strain sequencing project: providing services to taxonomists for standard genome sequencing and annotation.</title>
        <authorList>
            <consortium name="The Broad Institute Genomics Platform"/>
            <consortium name="The Broad Institute Genome Sequencing Center for Infectious Disease"/>
            <person name="Wu L."/>
            <person name="Ma J."/>
        </authorList>
    </citation>
    <scope>NUCLEOTIDE SEQUENCE [LARGE SCALE GENOMIC DNA]</scope>
    <source>
        <strain evidence="7">CCUG 62114</strain>
    </source>
</reference>
<evidence type="ECO:0000313" key="6">
    <source>
        <dbReference type="EMBL" id="MFD0963179.1"/>
    </source>
</evidence>
<dbReference type="InterPro" id="IPR036909">
    <property type="entry name" value="Cyt_c-like_dom_sf"/>
</dbReference>
<evidence type="ECO:0000259" key="5">
    <source>
        <dbReference type="PROSITE" id="PS51007"/>
    </source>
</evidence>
<keyword evidence="1 4" id="KW-0349">Heme</keyword>
<dbReference type="SUPFAM" id="SSF46626">
    <property type="entry name" value="Cytochrome c"/>
    <property type="match status" value="1"/>
</dbReference>